<sequence>MLDKTLLGYLSILGEVGPGADPGTISQDPRDSGGWSYGLYQLASRPGSVQAFVDWLQQQPVPWQNYGVVLAAAGDPCGSDDFVNTWKNLAAVDPGGFAQLQDDYVAGRYFAPASDNLLGRYGFDIVPRSLPLKQVLFANSVQHGPRYGAAAFKEGADNVGRQLGDMADADIITALYNNKINDPAWSSGAPALRPGLFARWARERDTALALLG</sequence>
<dbReference type="InterPro" id="IPR049073">
    <property type="entry name" value="T6SS_VgrG3-like_C"/>
</dbReference>
<feature type="domain" description="Type VI secretion system spike protein VgrG3-like C-terminal" evidence="1">
    <location>
        <begin position="19"/>
        <end position="203"/>
    </location>
</feature>
<reference evidence="2 3" key="1">
    <citation type="submission" date="2023-07" db="EMBL/GenBank/DDBJ databases">
        <title>The novel representative of Negativicutes class, Anaeroselena agilis gen. nov. sp. nov.</title>
        <authorList>
            <person name="Prokofeva M.I."/>
            <person name="Elcheninov A.G."/>
            <person name="Klyukina A."/>
            <person name="Kublanov I.V."/>
            <person name="Frolov E.N."/>
            <person name="Podosokorskaya O.A."/>
        </authorList>
    </citation>
    <scope>NUCLEOTIDE SEQUENCE [LARGE SCALE GENOMIC DNA]</scope>
    <source>
        <strain evidence="2 3">4137-cl</strain>
    </source>
</reference>
<gene>
    <name evidence="2" type="ORF">Q4T40_02400</name>
</gene>
<dbReference type="RefSeq" id="WP_413778647.1">
    <property type="nucleotide sequence ID" value="NZ_JAUOZS010000001.1"/>
</dbReference>
<evidence type="ECO:0000313" key="3">
    <source>
        <dbReference type="Proteomes" id="UP001254848"/>
    </source>
</evidence>
<evidence type="ECO:0000259" key="1">
    <source>
        <dbReference type="Pfam" id="PF21277"/>
    </source>
</evidence>
<keyword evidence="3" id="KW-1185">Reference proteome</keyword>
<protein>
    <recommendedName>
        <fullName evidence="1">Type VI secretion system spike protein VgrG3-like C-terminal domain-containing protein</fullName>
    </recommendedName>
</protein>
<dbReference type="Proteomes" id="UP001254848">
    <property type="component" value="Unassembled WGS sequence"/>
</dbReference>
<dbReference type="EMBL" id="JAUOZS010000001">
    <property type="protein sequence ID" value="MDT8900087.1"/>
    <property type="molecule type" value="Genomic_DNA"/>
</dbReference>
<comment type="caution">
    <text evidence="2">The sequence shown here is derived from an EMBL/GenBank/DDBJ whole genome shotgun (WGS) entry which is preliminary data.</text>
</comment>
<organism evidence="2 3">
    <name type="scientific">Anaeroselena agilis</name>
    <dbReference type="NCBI Taxonomy" id="3063788"/>
    <lineage>
        <taxon>Bacteria</taxon>
        <taxon>Bacillati</taxon>
        <taxon>Bacillota</taxon>
        <taxon>Negativicutes</taxon>
        <taxon>Acetonemataceae</taxon>
        <taxon>Anaeroselena</taxon>
    </lineage>
</organism>
<proteinExistence type="predicted"/>
<evidence type="ECO:0000313" key="2">
    <source>
        <dbReference type="EMBL" id="MDT8900087.1"/>
    </source>
</evidence>
<name>A0ABU3NTF0_9FIRM</name>
<accession>A0ABU3NTF0</accession>
<dbReference type="Pfam" id="PF21277">
    <property type="entry name" value="T6SS_VgrG3-like_C"/>
    <property type="match status" value="1"/>
</dbReference>